<proteinExistence type="predicted"/>
<organism evidence="1 2">
    <name type="scientific">Kibdelosporangium banguiense</name>
    <dbReference type="NCBI Taxonomy" id="1365924"/>
    <lineage>
        <taxon>Bacteria</taxon>
        <taxon>Bacillati</taxon>
        <taxon>Actinomycetota</taxon>
        <taxon>Actinomycetes</taxon>
        <taxon>Pseudonocardiales</taxon>
        <taxon>Pseudonocardiaceae</taxon>
        <taxon>Kibdelosporangium</taxon>
    </lineage>
</organism>
<evidence type="ECO:0000313" key="2">
    <source>
        <dbReference type="Proteomes" id="UP001519332"/>
    </source>
</evidence>
<dbReference type="RefSeq" id="WP_209642655.1">
    <property type="nucleotide sequence ID" value="NZ_JAGINW010000001.1"/>
</dbReference>
<comment type="caution">
    <text evidence="1">The sequence shown here is derived from an EMBL/GenBank/DDBJ whole genome shotgun (WGS) entry which is preliminary data.</text>
</comment>
<dbReference type="Pfam" id="PF10049">
    <property type="entry name" value="DUF2283"/>
    <property type="match status" value="1"/>
</dbReference>
<name>A0ABS4TM43_9PSEU</name>
<dbReference type="EMBL" id="JAGINW010000001">
    <property type="protein sequence ID" value="MBP2325461.1"/>
    <property type="molecule type" value="Genomic_DNA"/>
</dbReference>
<dbReference type="InterPro" id="IPR019270">
    <property type="entry name" value="DUF2283"/>
</dbReference>
<reference evidence="1 2" key="1">
    <citation type="submission" date="2021-03" db="EMBL/GenBank/DDBJ databases">
        <title>Sequencing the genomes of 1000 actinobacteria strains.</title>
        <authorList>
            <person name="Klenk H.-P."/>
        </authorList>
    </citation>
    <scope>NUCLEOTIDE SEQUENCE [LARGE SCALE GENOMIC DNA]</scope>
    <source>
        <strain evidence="1 2">DSM 46670</strain>
    </source>
</reference>
<sequence length="86" mass="9478">MDGSPPLLTGKVKIHYDAEVDAAYIYLISDEEAQGAVLRQTIVKKSPPNSEIIFDVENGRTLHGIEILGASFCLPESLIKRLRVPE</sequence>
<accession>A0ABS4TM43</accession>
<keyword evidence="2" id="KW-1185">Reference proteome</keyword>
<gene>
    <name evidence="1" type="ORF">JOF56_005846</name>
</gene>
<dbReference type="Proteomes" id="UP001519332">
    <property type="component" value="Unassembled WGS sequence"/>
</dbReference>
<protein>
    <submittedName>
        <fullName evidence="1">Uncharacterized protein YuzE</fullName>
    </submittedName>
</protein>
<evidence type="ECO:0000313" key="1">
    <source>
        <dbReference type="EMBL" id="MBP2325461.1"/>
    </source>
</evidence>